<dbReference type="Gene3D" id="3.30.70.60">
    <property type="match status" value="1"/>
</dbReference>
<dbReference type="InterPro" id="IPR014717">
    <property type="entry name" value="Transl_elong_EF1B/ribsomal_bS6"/>
</dbReference>
<organism evidence="2 3">
    <name type="scientific">Pontiella sulfatireligans</name>
    <dbReference type="NCBI Taxonomy" id="2750658"/>
    <lineage>
        <taxon>Bacteria</taxon>
        <taxon>Pseudomonadati</taxon>
        <taxon>Kiritimatiellota</taxon>
        <taxon>Kiritimatiellia</taxon>
        <taxon>Kiritimatiellales</taxon>
        <taxon>Pontiellaceae</taxon>
        <taxon>Pontiella</taxon>
    </lineage>
</organism>
<proteinExistence type="predicted"/>
<dbReference type="InterPro" id="IPR034756">
    <property type="entry name" value="T2SSM_b"/>
</dbReference>
<dbReference type="Pfam" id="PF10741">
    <property type="entry name" value="T2SSM_b"/>
    <property type="match status" value="1"/>
</dbReference>
<evidence type="ECO:0008006" key="4">
    <source>
        <dbReference type="Google" id="ProtNLM"/>
    </source>
</evidence>
<dbReference type="RefSeq" id="WP_136065544.1">
    <property type="nucleotide sequence ID" value="NZ_CAAHFH010000003.1"/>
</dbReference>
<evidence type="ECO:0000313" key="3">
    <source>
        <dbReference type="Proteomes" id="UP000346198"/>
    </source>
</evidence>
<feature type="transmembrane region" description="Helical" evidence="1">
    <location>
        <begin position="7"/>
        <end position="27"/>
    </location>
</feature>
<accession>A0A6C2UWU4</accession>
<sequence length="181" mass="20235">MKITQREMILGVATLACVLAGATWYIIDSKIDAWHTKKNEIAKLNQQISLHQNAIKMQEDWLDDLNALQKELRAFDSKQKSVSPALMKTIKSISSKHGLVINRSQPYNEKPTGDLFELGINCTWEGTLESMVNFLADLQQQGVRYDVRTLNVTPVGKSTGKLKGNMVINCAYTRKPGAAKN</sequence>
<dbReference type="EMBL" id="CAAHFH010000003">
    <property type="protein sequence ID" value="VGO23316.1"/>
    <property type="molecule type" value="Genomic_DNA"/>
</dbReference>
<reference evidence="2 3" key="1">
    <citation type="submission" date="2019-04" db="EMBL/GenBank/DDBJ databases">
        <authorList>
            <person name="Van Vliet M D."/>
        </authorList>
    </citation>
    <scope>NUCLEOTIDE SEQUENCE [LARGE SCALE GENOMIC DNA]</scope>
    <source>
        <strain evidence="2 3">F21</strain>
    </source>
</reference>
<evidence type="ECO:0000256" key="1">
    <source>
        <dbReference type="SAM" id="Phobius"/>
    </source>
</evidence>
<keyword evidence="3" id="KW-1185">Reference proteome</keyword>
<dbReference type="AlphaFoldDB" id="A0A6C2UWU4"/>
<protein>
    <recommendedName>
        <fullName evidence="4">Pilus assembly protein PilO</fullName>
    </recommendedName>
</protein>
<keyword evidence="1" id="KW-1133">Transmembrane helix</keyword>
<dbReference type="Proteomes" id="UP000346198">
    <property type="component" value="Unassembled WGS sequence"/>
</dbReference>
<gene>
    <name evidence="2" type="ORF">SCARR_05423</name>
</gene>
<name>A0A6C2UWU4_9BACT</name>
<keyword evidence="1" id="KW-0812">Transmembrane</keyword>
<keyword evidence="1" id="KW-0472">Membrane</keyword>
<evidence type="ECO:0000313" key="2">
    <source>
        <dbReference type="EMBL" id="VGO23316.1"/>
    </source>
</evidence>